<accession>A0ACC2E174</accession>
<dbReference type="Proteomes" id="UP001162992">
    <property type="component" value="Chromosome 4"/>
</dbReference>
<organism evidence="1 2">
    <name type="scientific">Diphasiastrum complanatum</name>
    <name type="common">Issler's clubmoss</name>
    <name type="synonym">Lycopodium complanatum</name>
    <dbReference type="NCBI Taxonomy" id="34168"/>
    <lineage>
        <taxon>Eukaryota</taxon>
        <taxon>Viridiplantae</taxon>
        <taxon>Streptophyta</taxon>
        <taxon>Embryophyta</taxon>
        <taxon>Tracheophyta</taxon>
        <taxon>Lycopodiopsida</taxon>
        <taxon>Lycopodiales</taxon>
        <taxon>Lycopodiaceae</taxon>
        <taxon>Lycopodioideae</taxon>
        <taxon>Diphasiastrum</taxon>
    </lineage>
</organism>
<sequence length="545" mass="60446">MERFPSLSSLSSSSLGVSDLEPAKFSFCFGSNGCAIEQRQRWRVRRNALPKSDFLGGSTWRFLEAQSAIAHTLLKKPTSRCEASIGSLILPDMAKDIPVFTIPRHRADPKSVVSIILGGGAGTRLFPLTKQRAKPAVPIGGGYRLIDVPMSNCIHSGINKVFILTQFNSASLNRHLARTYNFGNGINFGNGFVEVLAATQTPGKTGMNWFQGTADAVRQFLWLFEDPKIRNTENILILSGDHLYRMDYMEFIQKHQNSGADITVACTPMDDSRASDYGLMKIDDNGRVLHFSEKPKGDNLKAMKVNTAVLGLDPGEASKMPYIASMGIYVFKKEVLLRLLRWHYPSANDFGSEIIPAAAKDYNVQAYLFSGYWEDIGTIKSFYEANLQLTAQPPNFCFYHADKPIYTSPRYLPPTKIEKCRVLDSIMSHGCFLRECSVIHSVIGLRSRLETGAELRDTMMLGADFYETEAEIASLLASGKVPVGVGENTKIRKCIIDKNARIGKNVLITNTDNVQEAEKPSEGYYIRSGITVILKNSTILDGTVF</sequence>
<dbReference type="EMBL" id="CM055095">
    <property type="protein sequence ID" value="KAJ7560105.1"/>
    <property type="molecule type" value="Genomic_DNA"/>
</dbReference>
<gene>
    <name evidence="1" type="ORF">O6H91_04G113800</name>
</gene>
<protein>
    <submittedName>
        <fullName evidence="1">Uncharacterized protein</fullName>
    </submittedName>
</protein>
<comment type="caution">
    <text evidence="1">The sequence shown here is derived from an EMBL/GenBank/DDBJ whole genome shotgun (WGS) entry which is preliminary data.</text>
</comment>
<evidence type="ECO:0000313" key="1">
    <source>
        <dbReference type="EMBL" id="KAJ7560105.1"/>
    </source>
</evidence>
<evidence type="ECO:0000313" key="2">
    <source>
        <dbReference type="Proteomes" id="UP001162992"/>
    </source>
</evidence>
<proteinExistence type="predicted"/>
<reference evidence="2" key="1">
    <citation type="journal article" date="2024" name="Proc. Natl. Acad. Sci. U.S.A.">
        <title>Extraordinary preservation of gene collinearity over three hundred million years revealed in homosporous lycophytes.</title>
        <authorList>
            <person name="Li C."/>
            <person name="Wickell D."/>
            <person name="Kuo L.Y."/>
            <person name="Chen X."/>
            <person name="Nie B."/>
            <person name="Liao X."/>
            <person name="Peng D."/>
            <person name="Ji J."/>
            <person name="Jenkins J."/>
            <person name="Williams M."/>
            <person name="Shu S."/>
            <person name="Plott C."/>
            <person name="Barry K."/>
            <person name="Rajasekar S."/>
            <person name="Grimwood J."/>
            <person name="Han X."/>
            <person name="Sun S."/>
            <person name="Hou Z."/>
            <person name="He W."/>
            <person name="Dai G."/>
            <person name="Sun C."/>
            <person name="Schmutz J."/>
            <person name="Leebens-Mack J.H."/>
            <person name="Li F.W."/>
            <person name="Wang L."/>
        </authorList>
    </citation>
    <scope>NUCLEOTIDE SEQUENCE [LARGE SCALE GENOMIC DNA]</scope>
    <source>
        <strain evidence="2">cv. PW_Plant_1</strain>
    </source>
</reference>
<keyword evidence="2" id="KW-1185">Reference proteome</keyword>
<name>A0ACC2E174_DIPCM</name>